<keyword evidence="1" id="KW-1133">Transmembrane helix</keyword>
<feature type="domain" description="DUF6533" evidence="2">
    <location>
        <begin position="40"/>
        <end position="82"/>
    </location>
</feature>
<feature type="transmembrane region" description="Helical" evidence="1">
    <location>
        <begin position="165"/>
        <end position="185"/>
    </location>
</feature>
<dbReference type="EMBL" id="LNZH02000114">
    <property type="protein sequence ID" value="OCB90896.1"/>
    <property type="molecule type" value="Genomic_DNA"/>
</dbReference>
<proteinExistence type="predicted"/>
<evidence type="ECO:0000313" key="3">
    <source>
        <dbReference type="EMBL" id="OCB90896.1"/>
    </source>
</evidence>
<dbReference type="Pfam" id="PF20151">
    <property type="entry name" value="DUF6533"/>
    <property type="match status" value="1"/>
</dbReference>
<comment type="caution">
    <text evidence="3">The sequence shown here is derived from an EMBL/GenBank/DDBJ whole genome shotgun (WGS) entry which is preliminary data.</text>
</comment>
<keyword evidence="1" id="KW-0812">Transmembrane</keyword>
<evidence type="ECO:0000259" key="2">
    <source>
        <dbReference type="Pfam" id="PF20151"/>
    </source>
</evidence>
<dbReference type="AlphaFoldDB" id="A0A9Q5I397"/>
<gene>
    <name evidence="3" type="ORF">A7U60_g1857</name>
</gene>
<organism evidence="3 4">
    <name type="scientific">Sanghuangporus baumii</name>
    <name type="common">Phellinus baumii</name>
    <dbReference type="NCBI Taxonomy" id="108892"/>
    <lineage>
        <taxon>Eukaryota</taxon>
        <taxon>Fungi</taxon>
        <taxon>Dikarya</taxon>
        <taxon>Basidiomycota</taxon>
        <taxon>Agaricomycotina</taxon>
        <taxon>Agaricomycetes</taxon>
        <taxon>Hymenochaetales</taxon>
        <taxon>Hymenochaetaceae</taxon>
        <taxon>Sanghuangporus</taxon>
    </lineage>
</organism>
<keyword evidence="4" id="KW-1185">Reference proteome</keyword>
<dbReference type="InterPro" id="IPR045340">
    <property type="entry name" value="DUF6533"/>
</dbReference>
<dbReference type="Proteomes" id="UP000757232">
    <property type="component" value="Unassembled WGS sequence"/>
</dbReference>
<feature type="transmembrane region" description="Helical" evidence="1">
    <location>
        <begin position="41"/>
        <end position="60"/>
    </location>
</feature>
<dbReference type="OrthoDB" id="2637653at2759"/>
<feature type="transmembrane region" description="Helical" evidence="1">
    <location>
        <begin position="205"/>
        <end position="224"/>
    </location>
</feature>
<evidence type="ECO:0000313" key="4">
    <source>
        <dbReference type="Proteomes" id="UP000757232"/>
    </source>
</evidence>
<feature type="transmembrane region" description="Helical" evidence="1">
    <location>
        <begin position="111"/>
        <end position="132"/>
    </location>
</feature>
<reference evidence="3" key="1">
    <citation type="submission" date="2016-06" db="EMBL/GenBank/DDBJ databases">
        <title>Draft Genome sequence of the fungus Inonotus baumii.</title>
        <authorList>
            <person name="Zhu H."/>
            <person name="Lin W."/>
        </authorList>
    </citation>
    <scope>NUCLEOTIDE SEQUENCE</scope>
    <source>
        <strain evidence="3">821</strain>
    </source>
</reference>
<keyword evidence="1" id="KW-0472">Membrane</keyword>
<accession>A0A9Q5I397</accession>
<protein>
    <recommendedName>
        <fullName evidence="2">DUF6533 domain-containing protein</fullName>
    </recommendedName>
</protein>
<evidence type="ECO:0000256" key="1">
    <source>
        <dbReference type="SAM" id="Phobius"/>
    </source>
</evidence>
<name>A0A9Q5I397_SANBA</name>
<sequence>MSTLGEEIQLLQQVALDLQTSRVCRATALHLFSLPHMLPSVASFVVLAWDILISLQDEIYLIWKAKWTAGKVLYLACRYPILMEAVVWLAYTLDFSASSSFCSVAAYLDGWSTLVFIIPATDIIMATSIALVNKSLVFKANTLIQPVFGCDSGLVSLNTTVTTPAWAALMGFDTAIFLLTLTKVIAKIRHGRTPLLTVLVRDGFAYYTFMLATSVGNLIIYTALPATRHGLLNSMLQVLRSTMSITGARILLNVRGVISTTQESWSQATDPLEICSDSSSSSNNTTAAIDSIELCPPVLVIGRADA</sequence>